<reference evidence="2 3" key="1">
    <citation type="submission" date="2016-10" db="EMBL/GenBank/DDBJ databases">
        <authorList>
            <person name="de Groot N.N."/>
        </authorList>
    </citation>
    <scope>NUCLEOTIDE SEQUENCE [LARGE SCALE GENOMIC DNA]</scope>
    <source>
        <strain evidence="2 3">DSM 26880</strain>
    </source>
</reference>
<sequence length="40" mass="4677">MKKIDVENDTRRSKFLIVAMIAQVVVVLVILFIYLAWLRA</sequence>
<gene>
    <name evidence="2" type="ORF">SAMN05444340_101193</name>
</gene>
<dbReference type="STRING" id="321339.SAMN05444340_101193"/>
<dbReference type="Proteomes" id="UP000199286">
    <property type="component" value="Unassembled WGS sequence"/>
</dbReference>
<dbReference type="AlphaFoldDB" id="A0A1H3F565"/>
<accession>A0A1H3F565</accession>
<keyword evidence="1" id="KW-1133">Transmembrane helix</keyword>
<dbReference type="EMBL" id="FNPF01000001">
    <property type="protein sequence ID" value="SDX86040.1"/>
    <property type="molecule type" value="Genomic_DNA"/>
</dbReference>
<feature type="transmembrane region" description="Helical" evidence="1">
    <location>
        <begin position="15"/>
        <end position="37"/>
    </location>
</feature>
<protein>
    <submittedName>
        <fullName evidence="2">Uncharacterized protein</fullName>
    </submittedName>
</protein>
<keyword evidence="1" id="KW-0472">Membrane</keyword>
<dbReference type="RefSeq" id="WP_281242693.1">
    <property type="nucleotide sequence ID" value="NZ_FNPF01000001.1"/>
</dbReference>
<evidence type="ECO:0000313" key="2">
    <source>
        <dbReference type="EMBL" id="SDX86040.1"/>
    </source>
</evidence>
<organism evidence="2 3">
    <name type="scientific">Citreimonas salinaria</name>
    <dbReference type="NCBI Taxonomy" id="321339"/>
    <lineage>
        <taxon>Bacteria</taxon>
        <taxon>Pseudomonadati</taxon>
        <taxon>Pseudomonadota</taxon>
        <taxon>Alphaproteobacteria</taxon>
        <taxon>Rhodobacterales</taxon>
        <taxon>Roseobacteraceae</taxon>
        <taxon>Citreimonas</taxon>
    </lineage>
</organism>
<proteinExistence type="predicted"/>
<evidence type="ECO:0000256" key="1">
    <source>
        <dbReference type="SAM" id="Phobius"/>
    </source>
</evidence>
<keyword evidence="3" id="KW-1185">Reference proteome</keyword>
<name>A0A1H3F565_9RHOB</name>
<keyword evidence="1" id="KW-0812">Transmembrane</keyword>
<evidence type="ECO:0000313" key="3">
    <source>
        <dbReference type="Proteomes" id="UP000199286"/>
    </source>
</evidence>